<evidence type="ECO:0000313" key="2">
    <source>
        <dbReference type="EMBL" id="SMC85755.1"/>
    </source>
</evidence>
<feature type="transmembrane region" description="Helical" evidence="1">
    <location>
        <begin position="153"/>
        <end position="173"/>
    </location>
</feature>
<gene>
    <name evidence="2" type="ORF">SAMN02745168_0071</name>
</gene>
<feature type="transmembrane region" description="Helical" evidence="1">
    <location>
        <begin position="12"/>
        <end position="34"/>
    </location>
</feature>
<name>A0A1W2CKJ7_9FIRM</name>
<dbReference type="InterPro" id="IPR009339">
    <property type="entry name" value="DUF998"/>
</dbReference>
<organism evidence="2 3">
    <name type="scientific">Papillibacter cinnamivorans DSM 12816</name>
    <dbReference type="NCBI Taxonomy" id="1122930"/>
    <lineage>
        <taxon>Bacteria</taxon>
        <taxon>Bacillati</taxon>
        <taxon>Bacillota</taxon>
        <taxon>Clostridia</taxon>
        <taxon>Eubacteriales</taxon>
        <taxon>Oscillospiraceae</taxon>
        <taxon>Papillibacter</taxon>
    </lineage>
</organism>
<dbReference type="Proteomes" id="UP000192790">
    <property type="component" value="Unassembled WGS sequence"/>
</dbReference>
<dbReference type="STRING" id="1122930.SAMN02745168_0071"/>
<dbReference type="EMBL" id="FWXW01000010">
    <property type="protein sequence ID" value="SMC85755.1"/>
    <property type="molecule type" value="Genomic_DNA"/>
</dbReference>
<dbReference type="OrthoDB" id="2194874at2"/>
<feature type="transmembrane region" description="Helical" evidence="1">
    <location>
        <begin position="54"/>
        <end position="77"/>
    </location>
</feature>
<keyword evidence="1" id="KW-0472">Membrane</keyword>
<dbReference type="RefSeq" id="WP_084235493.1">
    <property type="nucleotide sequence ID" value="NZ_FWXW01000010.1"/>
</dbReference>
<keyword evidence="3" id="KW-1185">Reference proteome</keyword>
<evidence type="ECO:0000256" key="1">
    <source>
        <dbReference type="SAM" id="Phobius"/>
    </source>
</evidence>
<keyword evidence="1" id="KW-1133">Transmembrane helix</keyword>
<reference evidence="2 3" key="1">
    <citation type="submission" date="2017-04" db="EMBL/GenBank/DDBJ databases">
        <authorList>
            <person name="Afonso C.L."/>
            <person name="Miller P.J."/>
            <person name="Scott M.A."/>
            <person name="Spackman E."/>
            <person name="Goraichik I."/>
            <person name="Dimitrov K.M."/>
            <person name="Suarez D.L."/>
            <person name="Swayne D.E."/>
        </authorList>
    </citation>
    <scope>NUCLEOTIDE SEQUENCE [LARGE SCALE GENOMIC DNA]</scope>
    <source>
        <strain evidence="2 3">DSM 12816</strain>
    </source>
</reference>
<feature type="transmembrane region" description="Helical" evidence="1">
    <location>
        <begin position="121"/>
        <end position="141"/>
    </location>
</feature>
<accession>A0A1W2CKJ7</accession>
<keyword evidence="1" id="KW-0812">Transmembrane</keyword>
<dbReference type="AlphaFoldDB" id="A0A1W2CKJ7"/>
<feature type="transmembrane region" description="Helical" evidence="1">
    <location>
        <begin position="89"/>
        <end position="109"/>
    </location>
</feature>
<feature type="transmembrane region" description="Helical" evidence="1">
    <location>
        <begin position="185"/>
        <end position="206"/>
    </location>
</feature>
<evidence type="ECO:0000313" key="3">
    <source>
        <dbReference type="Proteomes" id="UP000192790"/>
    </source>
</evidence>
<protein>
    <recommendedName>
        <fullName evidence="4">DUF998 domain-containing protein</fullName>
    </recommendedName>
</protein>
<evidence type="ECO:0008006" key="4">
    <source>
        <dbReference type="Google" id="ProtNLM"/>
    </source>
</evidence>
<proteinExistence type="predicted"/>
<dbReference type="Pfam" id="PF06197">
    <property type="entry name" value="DUF998"/>
    <property type="match status" value="1"/>
</dbReference>
<sequence length="221" mass="23322">MKRTWLNWLGLLGAVSFLSYLAAVLFSPLAYPGYDWMSQAVSDLSAADAPSRALWNQLGSLYGIGAVLCAAAACVFVRDRLNRTLRAGICAFAVMNAVSFVGYSLFPLTGSGYAGTFQDKMHVAVTALVVLLSILSLVLIITGGFRGRTCRSLALWASAALILMFVGAVGTGLAPKALFGVFERFSTLSASGFTMVLGLYLFASFAGNAKAAKEKLHPIAA</sequence>